<dbReference type="SUPFAM" id="SSF52743">
    <property type="entry name" value="Subtilisin-like"/>
    <property type="match status" value="1"/>
</dbReference>
<dbReference type="InterPro" id="IPR015500">
    <property type="entry name" value="Peptidase_S8_subtilisin-rel"/>
</dbReference>
<feature type="domain" description="Peptidase S8/S53" evidence="6">
    <location>
        <begin position="53"/>
        <end position="223"/>
    </location>
</feature>
<dbReference type="GO" id="GO:0006508">
    <property type="term" value="P:proteolysis"/>
    <property type="evidence" value="ECO:0007669"/>
    <property type="project" value="UniProtKB-KW"/>
</dbReference>
<evidence type="ECO:0000313" key="8">
    <source>
        <dbReference type="Proteomes" id="UP000236151"/>
    </source>
</evidence>
<dbReference type="KEGG" id="cthd:CDO33_12345"/>
<evidence type="ECO:0000256" key="4">
    <source>
        <dbReference type="ARBA" id="ARBA00022825"/>
    </source>
</evidence>
<sequence>MKYRQSRIMNNKYIKRFITILTIFLVFLPQTILAEARGDAWATFSDITSEYDGSGVRIALIDTGVSCKYIDESRVVEGKNYVFPDKTGNDLIGHGTAIAGIILGSDKLGIKGIASGAELVPLVYYSRYITGVPVNGGIDAICKAIYDAIDIYGCRIINISSGITADNDKLREAIAYAEEKNVLVVSSVGNTNRSSPDEVYYPAAYETVIGVGSINEKKRLRASPSETFR</sequence>
<dbReference type="InterPro" id="IPR036852">
    <property type="entry name" value="Peptidase_S8/S53_dom_sf"/>
</dbReference>
<dbReference type="PANTHER" id="PTHR43806">
    <property type="entry name" value="PEPTIDASE S8"/>
    <property type="match status" value="1"/>
</dbReference>
<proteinExistence type="inferred from homology"/>
<comment type="similarity">
    <text evidence="1 5">Belongs to the peptidase S8 family.</text>
</comment>
<dbReference type="PROSITE" id="PS51892">
    <property type="entry name" value="SUBTILASE"/>
    <property type="match status" value="1"/>
</dbReference>
<comment type="caution">
    <text evidence="7">The sequence shown here is derived from an EMBL/GenBank/DDBJ whole genome shotgun (WGS) entry which is preliminary data.</text>
</comment>
<keyword evidence="2" id="KW-0645">Protease</keyword>
<dbReference type="Pfam" id="PF00082">
    <property type="entry name" value="Peptidase_S8"/>
    <property type="match status" value="1"/>
</dbReference>
<evidence type="ECO:0000256" key="2">
    <source>
        <dbReference type="ARBA" id="ARBA00022670"/>
    </source>
</evidence>
<dbReference type="InterPro" id="IPR000209">
    <property type="entry name" value="Peptidase_S8/S53_dom"/>
</dbReference>
<reference evidence="8" key="1">
    <citation type="submission" date="2017-06" db="EMBL/GenBank/DDBJ databases">
        <title>Investigating the central metabolism of Clostridium thermosuccinogenes.</title>
        <authorList>
            <person name="Koendjbiharie J.G."/>
            <person name="Van Kranenburg R."/>
            <person name="Vriesendorp B."/>
        </authorList>
    </citation>
    <scope>NUCLEOTIDE SEQUENCE [LARGE SCALE GENOMIC DNA]</scope>
    <source>
        <strain evidence="8">DSM 5806</strain>
    </source>
</reference>
<dbReference type="AlphaFoldDB" id="A0A2K2F751"/>
<protein>
    <recommendedName>
        <fullName evidence="6">Peptidase S8/S53 domain-containing protein</fullName>
    </recommendedName>
</protein>
<dbReference type="PROSITE" id="PS00137">
    <property type="entry name" value="SUBTILASE_HIS"/>
    <property type="match status" value="1"/>
</dbReference>
<keyword evidence="4" id="KW-0720">Serine protease</keyword>
<keyword evidence="3" id="KW-0378">Hydrolase</keyword>
<accession>A0A2K2F751</accession>
<evidence type="ECO:0000259" key="6">
    <source>
        <dbReference type="Pfam" id="PF00082"/>
    </source>
</evidence>
<dbReference type="OrthoDB" id="9798386at2"/>
<organism evidence="7 8">
    <name type="scientific">Clostridium thermosuccinogenes</name>
    <dbReference type="NCBI Taxonomy" id="84032"/>
    <lineage>
        <taxon>Bacteria</taxon>
        <taxon>Bacillati</taxon>
        <taxon>Bacillota</taxon>
        <taxon>Clostridia</taxon>
        <taxon>Eubacteriales</taxon>
        <taxon>Clostridiaceae</taxon>
        <taxon>Clostridium</taxon>
    </lineage>
</organism>
<dbReference type="InterPro" id="IPR050131">
    <property type="entry name" value="Peptidase_S8_subtilisin-like"/>
</dbReference>
<gene>
    <name evidence="7" type="ORF">CDQ84_17640</name>
</gene>
<evidence type="ECO:0000256" key="1">
    <source>
        <dbReference type="ARBA" id="ARBA00011073"/>
    </source>
</evidence>
<dbReference type="InterPro" id="IPR022398">
    <property type="entry name" value="Peptidase_S8_His-AS"/>
</dbReference>
<name>A0A2K2F751_9CLOT</name>
<dbReference type="EMBL" id="NIOJ01000075">
    <property type="protein sequence ID" value="PNT95142.1"/>
    <property type="molecule type" value="Genomic_DNA"/>
</dbReference>
<dbReference type="PANTHER" id="PTHR43806:SF11">
    <property type="entry name" value="CEREVISIN-RELATED"/>
    <property type="match status" value="1"/>
</dbReference>
<dbReference type="Proteomes" id="UP000236151">
    <property type="component" value="Unassembled WGS sequence"/>
</dbReference>
<dbReference type="PRINTS" id="PR00723">
    <property type="entry name" value="SUBTILISIN"/>
</dbReference>
<evidence type="ECO:0000256" key="3">
    <source>
        <dbReference type="ARBA" id="ARBA00022801"/>
    </source>
</evidence>
<dbReference type="Gene3D" id="3.40.50.200">
    <property type="entry name" value="Peptidase S8/S53 domain"/>
    <property type="match status" value="1"/>
</dbReference>
<dbReference type="GO" id="GO:0004252">
    <property type="term" value="F:serine-type endopeptidase activity"/>
    <property type="evidence" value="ECO:0007669"/>
    <property type="project" value="InterPro"/>
</dbReference>
<evidence type="ECO:0000256" key="5">
    <source>
        <dbReference type="PROSITE-ProRule" id="PRU01240"/>
    </source>
</evidence>
<comment type="caution">
    <text evidence="5">Lacks conserved residue(s) required for the propagation of feature annotation.</text>
</comment>
<keyword evidence="8" id="KW-1185">Reference proteome</keyword>
<evidence type="ECO:0000313" key="7">
    <source>
        <dbReference type="EMBL" id="PNT95142.1"/>
    </source>
</evidence>